<dbReference type="GO" id="GO:0016491">
    <property type="term" value="F:oxidoreductase activity"/>
    <property type="evidence" value="ECO:0007669"/>
    <property type="project" value="UniProtKB-KW"/>
</dbReference>
<dbReference type="SUPFAM" id="SSF55447">
    <property type="entry name" value="CO dehydrogenase flavoprotein C-terminal domain-like"/>
    <property type="match status" value="1"/>
</dbReference>
<accession>A0A0A3XIM1</accession>
<dbReference type="InterPro" id="IPR051312">
    <property type="entry name" value="Diverse_Substr_Oxidored"/>
</dbReference>
<dbReference type="Proteomes" id="UP000030377">
    <property type="component" value="Unassembled WGS sequence"/>
</dbReference>
<proteinExistence type="predicted"/>
<dbReference type="eggNOG" id="COG1319">
    <property type="taxonomic scope" value="Bacteria"/>
</dbReference>
<dbReference type="Gene3D" id="3.30.390.50">
    <property type="entry name" value="CO dehydrogenase flavoprotein, C-terminal domain"/>
    <property type="match status" value="1"/>
</dbReference>
<comment type="caution">
    <text evidence="5">The sequence shown here is derived from an EMBL/GenBank/DDBJ whole genome shotgun (WGS) entry which is preliminary data.</text>
</comment>
<dbReference type="GO" id="GO:0071949">
    <property type="term" value="F:FAD binding"/>
    <property type="evidence" value="ECO:0007669"/>
    <property type="project" value="InterPro"/>
</dbReference>
<dbReference type="InterPro" id="IPR016169">
    <property type="entry name" value="FAD-bd_PCMH_sub2"/>
</dbReference>
<evidence type="ECO:0000259" key="4">
    <source>
        <dbReference type="PROSITE" id="PS51387"/>
    </source>
</evidence>
<evidence type="ECO:0000313" key="6">
    <source>
        <dbReference type="Proteomes" id="UP000030377"/>
    </source>
</evidence>
<dbReference type="InterPro" id="IPR016167">
    <property type="entry name" value="FAD-bd_PCMH_sub1"/>
</dbReference>
<dbReference type="PANTHER" id="PTHR42659:SF2">
    <property type="entry name" value="XANTHINE DEHYDROGENASE SUBUNIT C-RELATED"/>
    <property type="match status" value="1"/>
</dbReference>
<evidence type="ECO:0000256" key="3">
    <source>
        <dbReference type="ARBA" id="ARBA00023002"/>
    </source>
</evidence>
<protein>
    <submittedName>
        <fullName evidence="5">Carbon monoxide dehydrogenase</fullName>
    </submittedName>
</protein>
<keyword evidence="2" id="KW-0274">FAD</keyword>
<dbReference type="InterPro" id="IPR036683">
    <property type="entry name" value="CO_DH_flav_C_dom_sf"/>
</dbReference>
<feature type="domain" description="FAD-binding PCMH-type" evidence="4">
    <location>
        <begin position="1"/>
        <end position="170"/>
    </location>
</feature>
<dbReference type="InterPro" id="IPR016166">
    <property type="entry name" value="FAD-bd_PCMH"/>
</dbReference>
<name>A0A0A3XIM1_BRAJP</name>
<dbReference type="PROSITE" id="PS51387">
    <property type="entry name" value="FAD_PCMH"/>
    <property type="match status" value="1"/>
</dbReference>
<dbReference type="Gene3D" id="3.30.43.10">
    <property type="entry name" value="Uridine Diphospho-n-acetylenolpyruvylglucosamine Reductase, domain 2"/>
    <property type="match status" value="1"/>
</dbReference>
<sequence length="266" mass="27845">MYQTTYHRPSSVDEAVALFGKSSEAKFLAGGQTLLPVMKQRLASPSDVIDLGKIKELQGVELSGDVLTIKAGTTYFDIMQNADVKKAIPAIAYLTSVLGDPAVRYRGTIGGSIANNDPAADYPAALLALGATVKTNKRSISAEDFFQGLFTTALEDGEIITAVSFPVPAKAGYEKMRHPASRFALTAVFVAQTKSGEIRVAATGASQSGVMRVPAIEAALKANWSPSALDNVSIPASGLLADIHGSAEYRANLVKVMAQRAVAAAG</sequence>
<dbReference type="Gene3D" id="3.30.465.10">
    <property type="match status" value="1"/>
</dbReference>
<dbReference type="SUPFAM" id="SSF56176">
    <property type="entry name" value="FAD-binding/transporter-associated domain-like"/>
    <property type="match status" value="1"/>
</dbReference>
<dbReference type="RefSeq" id="WP_041960010.1">
    <property type="nucleotide sequence ID" value="NZ_JRPN01000035.1"/>
</dbReference>
<gene>
    <name evidence="5" type="ORF">MA20_39425</name>
</gene>
<evidence type="ECO:0000313" key="5">
    <source>
        <dbReference type="EMBL" id="KGT74175.1"/>
    </source>
</evidence>
<dbReference type="InterPro" id="IPR036318">
    <property type="entry name" value="FAD-bd_PCMH-like_sf"/>
</dbReference>
<dbReference type="EMBL" id="JRPN01000035">
    <property type="protein sequence ID" value="KGT74175.1"/>
    <property type="molecule type" value="Genomic_DNA"/>
</dbReference>
<keyword evidence="1" id="KW-0285">Flavoprotein</keyword>
<organism evidence="5 6">
    <name type="scientific">Bradyrhizobium japonicum</name>
    <dbReference type="NCBI Taxonomy" id="375"/>
    <lineage>
        <taxon>Bacteria</taxon>
        <taxon>Pseudomonadati</taxon>
        <taxon>Pseudomonadota</taxon>
        <taxon>Alphaproteobacteria</taxon>
        <taxon>Hyphomicrobiales</taxon>
        <taxon>Nitrobacteraceae</taxon>
        <taxon>Bradyrhizobium</taxon>
    </lineage>
</organism>
<dbReference type="PANTHER" id="PTHR42659">
    <property type="entry name" value="XANTHINE DEHYDROGENASE SUBUNIT C-RELATED"/>
    <property type="match status" value="1"/>
</dbReference>
<dbReference type="STRING" id="375.BKD09_RS01490"/>
<keyword evidence="3" id="KW-0560">Oxidoreductase</keyword>
<evidence type="ECO:0000256" key="2">
    <source>
        <dbReference type="ARBA" id="ARBA00022827"/>
    </source>
</evidence>
<evidence type="ECO:0000256" key="1">
    <source>
        <dbReference type="ARBA" id="ARBA00022630"/>
    </source>
</evidence>
<dbReference type="InterPro" id="IPR002346">
    <property type="entry name" value="Mopterin_DH_FAD-bd"/>
</dbReference>
<reference evidence="5 6" key="1">
    <citation type="submission" date="2014-09" db="EMBL/GenBank/DDBJ databases">
        <title>Draft genome of Bradyrhizobium japonicum Is-34.</title>
        <authorList>
            <person name="Tsurumaru H."/>
            <person name="Yamakawa T."/>
            <person name="Hashimoto S."/>
            <person name="Okizaki K."/>
            <person name="Kanesaki Y."/>
            <person name="Yoshikawa H."/>
            <person name="Yajima S."/>
        </authorList>
    </citation>
    <scope>NUCLEOTIDE SEQUENCE [LARGE SCALE GENOMIC DNA]</scope>
    <source>
        <strain evidence="5 6">Is-34</strain>
    </source>
</reference>
<dbReference type="AlphaFoldDB" id="A0A0A3XIM1"/>
<dbReference type="SMART" id="SM01092">
    <property type="entry name" value="CO_deh_flav_C"/>
    <property type="match status" value="1"/>
</dbReference>
<dbReference type="InterPro" id="IPR005107">
    <property type="entry name" value="CO_DH_flav_C"/>
</dbReference>
<dbReference type="Pfam" id="PF00941">
    <property type="entry name" value="FAD_binding_5"/>
    <property type="match status" value="1"/>
</dbReference>